<dbReference type="EMBL" id="JAKKDU010000006">
    <property type="protein sequence ID" value="MCF7568036.1"/>
    <property type="molecule type" value="Genomic_DNA"/>
</dbReference>
<protein>
    <submittedName>
        <fullName evidence="2">Acyl carrier protein</fullName>
    </submittedName>
</protein>
<dbReference type="RefSeq" id="WP_237239380.1">
    <property type="nucleotide sequence ID" value="NZ_JAKKDU010000006.1"/>
</dbReference>
<proteinExistence type="predicted"/>
<reference evidence="2" key="1">
    <citation type="submission" date="2022-01" db="EMBL/GenBank/DDBJ databases">
        <title>Draft genome sequence of Sabulilitoribacter arenilitoris KCTC 52401.</title>
        <authorList>
            <person name="Oh J.-S."/>
        </authorList>
    </citation>
    <scope>NUCLEOTIDE SEQUENCE</scope>
    <source>
        <strain evidence="2">HMF6543</strain>
    </source>
</reference>
<dbReference type="AlphaFoldDB" id="A0AAE3EMA5"/>
<dbReference type="InterPro" id="IPR009081">
    <property type="entry name" value="PP-bd_ACP"/>
</dbReference>
<dbReference type="PROSITE" id="PS50075">
    <property type="entry name" value="CARRIER"/>
    <property type="match status" value="1"/>
</dbReference>
<sequence length="82" mass="9356">MKLSDALSTYISKEILEETSSKIGIKEELLSSGIVDSIGMMRIVRFVEKTYKINVPFEDMTIENFMTIEAISNYVSKKLDKN</sequence>
<dbReference type="Pfam" id="PF00550">
    <property type="entry name" value="PP-binding"/>
    <property type="match status" value="1"/>
</dbReference>
<dbReference type="Gene3D" id="1.10.1200.10">
    <property type="entry name" value="ACP-like"/>
    <property type="match status" value="1"/>
</dbReference>
<keyword evidence="3" id="KW-1185">Reference proteome</keyword>
<name>A0AAE3EMA5_9FLAO</name>
<accession>A0AAE3EMA5</accession>
<feature type="domain" description="Carrier" evidence="1">
    <location>
        <begin position="1"/>
        <end position="79"/>
    </location>
</feature>
<evidence type="ECO:0000313" key="2">
    <source>
        <dbReference type="EMBL" id="MCF7568036.1"/>
    </source>
</evidence>
<evidence type="ECO:0000313" key="3">
    <source>
        <dbReference type="Proteomes" id="UP001199795"/>
    </source>
</evidence>
<comment type="caution">
    <text evidence="2">The sequence shown here is derived from an EMBL/GenBank/DDBJ whole genome shotgun (WGS) entry which is preliminary data.</text>
</comment>
<evidence type="ECO:0000259" key="1">
    <source>
        <dbReference type="PROSITE" id="PS50075"/>
    </source>
</evidence>
<dbReference type="InterPro" id="IPR036736">
    <property type="entry name" value="ACP-like_sf"/>
</dbReference>
<gene>
    <name evidence="2" type="ORF">L3X37_06610</name>
</gene>
<organism evidence="2 3">
    <name type="scientific">Wocania arenilitoris</name>
    <dbReference type="NCBI Taxonomy" id="2044858"/>
    <lineage>
        <taxon>Bacteria</taxon>
        <taxon>Pseudomonadati</taxon>
        <taxon>Bacteroidota</taxon>
        <taxon>Flavobacteriia</taxon>
        <taxon>Flavobacteriales</taxon>
        <taxon>Flavobacteriaceae</taxon>
        <taxon>Wocania</taxon>
    </lineage>
</organism>
<dbReference type="Proteomes" id="UP001199795">
    <property type="component" value="Unassembled WGS sequence"/>
</dbReference>
<dbReference type="SUPFAM" id="SSF47336">
    <property type="entry name" value="ACP-like"/>
    <property type="match status" value="1"/>
</dbReference>